<proteinExistence type="predicted"/>
<organism evidence="1 2">
    <name type="scientific">Pseudoclavibacter albus</name>
    <dbReference type="NCBI Taxonomy" id="272241"/>
    <lineage>
        <taxon>Bacteria</taxon>
        <taxon>Bacillati</taxon>
        <taxon>Actinomycetota</taxon>
        <taxon>Actinomycetes</taxon>
        <taxon>Micrococcales</taxon>
        <taxon>Microbacteriaceae</taxon>
        <taxon>Pseudoclavibacter</taxon>
    </lineage>
</organism>
<dbReference type="InterPro" id="IPR036249">
    <property type="entry name" value="Thioredoxin-like_sf"/>
</dbReference>
<keyword evidence="2" id="KW-1185">Reference proteome</keyword>
<dbReference type="Gene3D" id="3.40.30.10">
    <property type="entry name" value="Glutaredoxin"/>
    <property type="match status" value="1"/>
</dbReference>
<dbReference type="Pfam" id="PF22234">
    <property type="entry name" value="Rv2466c-like"/>
    <property type="match status" value="1"/>
</dbReference>
<name>A0ABT2HXV6_9MICO</name>
<sequence length="205" mass="22545">MATTTVEFWFDPACPWAWITSRWMEDVARQRPELDVQWTPMSLWLLNSAQHADADYLSGHGAAHQRTFVLTKALAGLKQEAGNEHVKALYDALGERIHHEGRSDDALVSEAFEAAGVDASFLARAEAGEFDEALETSHRDGIGRVGQDVGTPIIAVNGVAFFGPVISPAPKGEQALRLFDGIVMAAEYDGFFELKRSRTRGPEFN</sequence>
<comment type="caution">
    <text evidence="1">The sequence shown here is derived from an EMBL/GenBank/DDBJ whole genome shotgun (WGS) entry which is preliminary data.</text>
</comment>
<accession>A0ABT2HXV6</accession>
<evidence type="ECO:0000313" key="2">
    <source>
        <dbReference type="Proteomes" id="UP001525379"/>
    </source>
</evidence>
<dbReference type="Proteomes" id="UP001525379">
    <property type="component" value="Unassembled WGS sequence"/>
</dbReference>
<dbReference type="InterPro" id="IPR053977">
    <property type="entry name" value="Rv2466c-like"/>
</dbReference>
<evidence type="ECO:0000313" key="1">
    <source>
        <dbReference type="EMBL" id="MCT2043142.1"/>
    </source>
</evidence>
<gene>
    <name evidence="1" type="ORF">M3D15_07335</name>
</gene>
<protein>
    <submittedName>
        <fullName evidence="1">DsbA family protein</fullName>
    </submittedName>
</protein>
<dbReference type="EMBL" id="JALXSQ010000027">
    <property type="protein sequence ID" value="MCT2043142.1"/>
    <property type="molecule type" value="Genomic_DNA"/>
</dbReference>
<dbReference type="RefSeq" id="WP_260104399.1">
    <property type="nucleotide sequence ID" value="NZ_JALXSQ010000027.1"/>
</dbReference>
<reference evidence="1 2" key="1">
    <citation type="submission" date="2022-04" db="EMBL/GenBank/DDBJ databases">
        <title>Human microbiome associated bacterial genomes.</title>
        <authorList>
            <person name="Sandstrom S."/>
            <person name="Salamzade R."/>
            <person name="Kalan L.R."/>
        </authorList>
    </citation>
    <scope>NUCLEOTIDE SEQUENCE [LARGE SCALE GENOMIC DNA]</scope>
    <source>
        <strain evidence="2">p3-SID1799</strain>
    </source>
</reference>
<dbReference type="SUPFAM" id="SSF52833">
    <property type="entry name" value="Thioredoxin-like"/>
    <property type="match status" value="1"/>
</dbReference>